<gene>
    <name evidence="1" type="ORF">AVEN_88473_1</name>
</gene>
<sequence length="121" mass="14105">MLENFVVPQMQQQQCLDSIIFMQDGAPPHIGICVQQFLRQHFINDIIISRTFPSTWPSRSPDLNPCDFWLWGYLINLVHRRRLVTLADLEKNYLSACEKHLSRPITILSSTSWPQTSEFTS</sequence>
<accession>A0A4Y2JG94</accession>
<evidence type="ECO:0000313" key="2">
    <source>
        <dbReference type="Proteomes" id="UP000499080"/>
    </source>
</evidence>
<name>A0A4Y2JG94_ARAVE</name>
<protein>
    <recommendedName>
        <fullName evidence="3">Tc1-like transposase DDE domain-containing protein</fullName>
    </recommendedName>
</protein>
<reference evidence="1 2" key="1">
    <citation type="journal article" date="2019" name="Sci. Rep.">
        <title>Orb-weaving spider Araneus ventricosus genome elucidates the spidroin gene catalogue.</title>
        <authorList>
            <person name="Kono N."/>
            <person name="Nakamura H."/>
            <person name="Ohtoshi R."/>
            <person name="Moran D.A.P."/>
            <person name="Shinohara A."/>
            <person name="Yoshida Y."/>
            <person name="Fujiwara M."/>
            <person name="Mori M."/>
            <person name="Tomita M."/>
            <person name="Arakawa K."/>
        </authorList>
    </citation>
    <scope>NUCLEOTIDE SEQUENCE [LARGE SCALE GENOMIC DNA]</scope>
</reference>
<dbReference type="GO" id="GO:0003676">
    <property type="term" value="F:nucleic acid binding"/>
    <property type="evidence" value="ECO:0007669"/>
    <property type="project" value="InterPro"/>
</dbReference>
<dbReference type="PANTHER" id="PTHR47326:SF1">
    <property type="entry name" value="HTH PSQ-TYPE DOMAIN-CONTAINING PROTEIN"/>
    <property type="match status" value="1"/>
</dbReference>
<evidence type="ECO:0008006" key="3">
    <source>
        <dbReference type="Google" id="ProtNLM"/>
    </source>
</evidence>
<organism evidence="1 2">
    <name type="scientific">Araneus ventricosus</name>
    <name type="common">Orbweaver spider</name>
    <name type="synonym">Epeira ventricosa</name>
    <dbReference type="NCBI Taxonomy" id="182803"/>
    <lineage>
        <taxon>Eukaryota</taxon>
        <taxon>Metazoa</taxon>
        <taxon>Ecdysozoa</taxon>
        <taxon>Arthropoda</taxon>
        <taxon>Chelicerata</taxon>
        <taxon>Arachnida</taxon>
        <taxon>Araneae</taxon>
        <taxon>Araneomorphae</taxon>
        <taxon>Entelegynae</taxon>
        <taxon>Araneoidea</taxon>
        <taxon>Araneidae</taxon>
        <taxon>Araneus</taxon>
    </lineage>
</organism>
<proteinExistence type="predicted"/>
<dbReference type="Gene3D" id="3.30.420.10">
    <property type="entry name" value="Ribonuclease H-like superfamily/Ribonuclease H"/>
    <property type="match status" value="1"/>
</dbReference>
<evidence type="ECO:0000313" key="1">
    <source>
        <dbReference type="EMBL" id="GBM89311.1"/>
    </source>
</evidence>
<dbReference type="InterPro" id="IPR036397">
    <property type="entry name" value="RNaseH_sf"/>
</dbReference>
<dbReference type="PANTHER" id="PTHR47326">
    <property type="entry name" value="TRANSPOSABLE ELEMENT TC3 TRANSPOSASE-LIKE PROTEIN"/>
    <property type="match status" value="1"/>
</dbReference>
<dbReference type="Proteomes" id="UP000499080">
    <property type="component" value="Unassembled WGS sequence"/>
</dbReference>
<dbReference type="AlphaFoldDB" id="A0A4Y2JG94"/>
<keyword evidence="2" id="KW-1185">Reference proteome</keyword>
<dbReference type="EMBL" id="BGPR01003529">
    <property type="protein sequence ID" value="GBM89311.1"/>
    <property type="molecule type" value="Genomic_DNA"/>
</dbReference>
<comment type="caution">
    <text evidence="1">The sequence shown here is derived from an EMBL/GenBank/DDBJ whole genome shotgun (WGS) entry which is preliminary data.</text>
</comment>
<dbReference type="OrthoDB" id="7787442at2759"/>